<evidence type="ECO:0000313" key="2">
    <source>
        <dbReference type="EMBL" id="KAJ6838307.1"/>
    </source>
</evidence>
<accession>A0AAX6HCH0</accession>
<evidence type="ECO:0000313" key="3">
    <source>
        <dbReference type="Proteomes" id="UP001140949"/>
    </source>
</evidence>
<name>A0AAX6HCH0_IRIPA</name>
<organism evidence="2 3">
    <name type="scientific">Iris pallida</name>
    <name type="common">Sweet iris</name>
    <dbReference type="NCBI Taxonomy" id="29817"/>
    <lineage>
        <taxon>Eukaryota</taxon>
        <taxon>Viridiplantae</taxon>
        <taxon>Streptophyta</taxon>
        <taxon>Embryophyta</taxon>
        <taxon>Tracheophyta</taxon>
        <taxon>Spermatophyta</taxon>
        <taxon>Magnoliopsida</taxon>
        <taxon>Liliopsida</taxon>
        <taxon>Asparagales</taxon>
        <taxon>Iridaceae</taxon>
        <taxon>Iridoideae</taxon>
        <taxon>Irideae</taxon>
        <taxon>Iris</taxon>
    </lineage>
</organism>
<proteinExistence type="predicted"/>
<protein>
    <submittedName>
        <fullName evidence="2">Uncharacterized protein</fullName>
    </submittedName>
</protein>
<dbReference type="AlphaFoldDB" id="A0AAX6HCH0"/>
<reference evidence="2" key="1">
    <citation type="journal article" date="2023" name="GigaByte">
        <title>Genome assembly of the bearded iris, Iris pallida Lam.</title>
        <authorList>
            <person name="Bruccoleri R.E."/>
            <person name="Oakeley E.J."/>
            <person name="Faust A.M.E."/>
            <person name="Altorfer M."/>
            <person name="Dessus-Babus S."/>
            <person name="Burckhardt D."/>
            <person name="Oertli M."/>
            <person name="Naumann U."/>
            <person name="Petersen F."/>
            <person name="Wong J."/>
        </authorList>
    </citation>
    <scope>NUCLEOTIDE SEQUENCE</scope>
    <source>
        <strain evidence="2">GSM-AAB239-AS_SAM_17_03QT</strain>
    </source>
</reference>
<dbReference type="EMBL" id="JANAVB010010796">
    <property type="protein sequence ID" value="KAJ6838307.1"/>
    <property type="molecule type" value="Genomic_DNA"/>
</dbReference>
<sequence length="62" mass="6702">MKRERENGSSHWQTSANRVAAREERRRSMEPCLGRKGGGVGSVHFVADAGDARIPIHDGAGS</sequence>
<dbReference type="Proteomes" id="UP001140949">
    <property type="component" value="Unassembled WGS sequence"/>
</dbReference>
<evidence type="ECO:0000256" key="1">
    <source>
        <dbReference type="SAM" id="MobiDB-lite"/>
    </source>
</evidence>
<feature type="compositionally biased region" description="Basic and acidic residues" evidence="1">
    <location>
        <begin position="20"/>
        <end position="29"/>
    </location>
</feature>
<reference evidence="2" key="2">
    <citation type="submission" date="2023-04" db="EMBL/GenBank/DDBJ databases">
        <authorList>
            <person name="Bruccoleri R.E."/>
            <person name="Oakeley E.J."/>
            <person name="Faust A.-M."/>
            <person name="Dessus-Babus S."/>
            <person name="Altorfer M."/>
            <person name="Burckhardt D."/>
            <person name="Oertli M."/>
            <person name="Naumann U."/>
            <person name="Petersen F."/>
            <person name="Wong J."/>
        </authorList>
    </citation>
    <scope>NUCLEOTIDE SEQUENCE</scope>
    <source>
        <strain evidence="2">GSM-AAB239-AS_SAM_17_03QT</strain>
        <tissue evidence="2">Leaf</tissue>
    </source>
</reference>
<keyword evidence="3" id="KW-1185">Reference proteome</keyword>
<comment type="caution">
    <text evidence="2">The sequence shown here is derived from an EMBL/GenBank/DDBJ whole genome shotgun (WGS) entry which is preliminary data.</text>
</comment>
<gene>
    <name evidence="2" type="ORF">M6B38_320470</name>
</gene>
<feature type="region of interest" description="Disordered" evidence="1">
    <location>
        <begin position="1"/>
        <end position="40"/>
    </location>
</feature>